<dbReference type="GO" id="GO:0009306">
    <property type="term" value="P:protein secretion"/>
    <property type="evidence" value="ECO:0007669"/>
    <property type="project" value="InterPro"/>
</dbReference>
<dbReference type="AlphaFoldDB" id="A0A1W1BJD6"/>
<protein>
    <recommendedName>
        <fullName evidence="6">Translocation and assembly module TamB C-terminal domain-containing protein</fullName>
    </recommendedName>
</protein>
<keyword evidence="4 5" id="KW-0472">Membrane</keyword>
<evidence type="ECO:0000259" key="6">
    <source>
        <dbReference type="Pfam" id="PF04357"/>
    </source>
</evidence>
<evidence type="ECO:0000256" key="5">
    <source>
        <dbReference type="SAM" id="Phobius"/>
    </source>
</evidence>
<evidence type="ECO:0000256" key="2">
    <source>
        <dbReference type="ARBA" id="ARBA00022692"/>
    </source>
</evidence>
<organism evidence="7">
    <name type="scientific">hydrothermal vent metagenome</name>
    <dbReference type="NCBI Taxonomy" id="652676"/>
    <lineage>
        <taxon>unclassified sequences</taxon>
        <taxon>metagenomes</taxon>
        <taxon>ecological metagenomes</taxon>
    </lineage>
</organism>
<evidence type="ECO:0000256" key="3">
    <source>
        <dbReference type="ARBA" id="ARBA00022989"/>
    </source>
</evidence>
<dbReference type="EMBL" id="FPHI01000006">
    <property type="protein sequence ID" value="SFV53674.1"/>
    <property type="molecule type" value="Genomic_DNA"/>
</dbReference>
<keyword evidence="3 5" id="KW-1133">Transmembrane helix</keyword>
<comment type="subcellular location">
    <subcellularLocation>
        <location evidence="1">Membrane</location>
        <topology evidence="1">Single-pass membrane protein</topology>
    </subcellularLocation>
</comment>
<dbReference type="GO" id="GO:0005886">
    <property type="term" value="C:plasma membrane"/>
    <property type="evidence" value="ECO:0007669"/>
    <property type="project" value="InterPro"/>
</dbReference>
<proteinExistence type="predicted"/>
<gene>
    <name evidence="7" type="ORF">MNB_SV-3-221</name>
</gene>
<dbReference type="PANTHER" id="PTHR36985">
    <property type="entry name" value="TRANSLOCATION AND ASSEMBLY MODULE SUBUNIT TAMB"/>
    <property type="match status" value="1"/>
</dbReference>
<evidence type="ECO:0000256" key="4">
    <source>
        <dbReference type="ARBA" id="ARBA00023136"/>
    </source>
</evidence>
<dbReference type="Pfam" id="PF04357">
    <property type="entry name" value="TamB"/>
    <property type="match status" value="1"/>
</dbReference>
<evidence type="ECO:0000313" key="7">
    <source>
        <dbReference type="EMBL" id="SFV53674.1"/>
    </source>
</evidence>
<feature type="domain" description="Translocation and assembly module TamB C-terminal" evidence="6">
    <location>
        <begin position="772"/>
        <end position="1054"/>
    </location>
</feature>
<reference evidence="7" key="1">
    <citation type="submission" date="2016-10" db="EMBL/GenBank/DDBJ databases">
        <authorList>
            <person name="de Groot N.N."/>
        </authorList>
    </citation>
    <scope>NUCLEOTIDE SEQUENCE</scope>
</reference>
<dbReference type="PANTHER" id="PTHR36985:SF1">
    <property type="entry name" value="TRANSLOCATION AND ASSEMBLY MODULE SUBUNIT TAMB"/>
    <property type="match status" value="1"/>
</dbReference>
<dbReference type="InterPro" id="IPR007452">
    <property type="entry name" value="TamB_C"/>
</dbReference>
<accession>A0A1W1BJD6</accession>
<name>A0A1W1BJD6_9ZZZZ</name>
<dbReference type="GO" id="GO:0097347">
    <property type="term" value="C:TAM protein secretion complex"/>
    <property type="evidence" value="ECO:0007669"/>
    <property type="project" value="TreeGrafter"/>
</dbReference>
<evidence type="ECO:0000256" key="1">
    <source>
        <dbReference type="ARBA" id="ARBA00004167"/>
    </source>
</evidence>
<keyword evidence="2 5" id="KW-0812">Transmembrane</keyword>
<sequence>MYLKKISILSVVLRLRKVVLFLLGVVMIASLLIYWIANSPLILKKVADTFASDYNITYHRIYGNIFTGIEIEDLAYHREPLVKHIRLKWNPNALLKKEIKINHLVLDKVNVDTLKKLTNAFSGNDNSDSSEPFAFSVKVVKSDISIDPFVEENIMVRNIMLHTKNIFYDSQSITLESLGLSIDSNLTKVRLNASLEKGSVTIKKMDIDSLDTLAIEKILHSVHADTAPVKQEHSVKSISHPLIPKYLYIEALNADILPRVIHPLKIDVLSLGITDVRINLFSQIVEKAQLSLLGKTNFAMIEHSGKIKENHFIGKIKLEPKKPLFTHYKLPVRMEPFKKIEMGVDATKARIVVTLDTKMKHILKAKKNDFNLDIDVLKSMITYSLDDAQLKAKSNAVISTPYAKGIKVSNQFFMDKNISYRGDIFVKQLEGVEPKWVQPFNNLSITYQGDEKNIDTKIVSDRLQGTLISKDLKHVNLHIKSKNAIFLRDYMTLPLELNASKATVVIDAPLNLDRGASSLLHMKVASNIANIDTKITYQKRLEVNTLIDVPQKSLLRTYHKALKWDRLFPLKAKTTLYNTEVKASADAGVLHLNAVYDLNSTHIDGKMQLGGFKANILGIAQKNLMMHSTISSIPSFLQTLSEVYTLEPLPKVEGHANLDVKIEALKKADISLTSPLIRYHADHQHTTDIRNMDIGLGYKEGNITLEHYALVYAKEKIFSTKVSHISLLKDTVVISPLWVNNQLKVEGSYNLKTKKGKIVTSAKKMHLDHEIIKLNSSMDVTTVLEGNKTNIEGKIVILDGHILYDMSQKSFASDSDIVVVQDMKKKEKSAFMDNLSMELQVKTKKPLLYNKNAVHIKSNVDLGIHKAQNSELLVLGEIELLKGGTYNFQGKKFVLQQSKVYFTGNPNKPLLDIKVNYKSLKYLVTIAITGSADLPNITFSSKPSLTKEQILSLILFDTEGGAGTNSGDDMMKMMGGAMAKSALNDLGVKLDHLVLGEGNSVEVGKKLTNKITIIYVNGIVSKVKLKYEHSPRTESVIGVSEESQSYDIIYKRDF</sequence>
<feature type="transmembrane region" description="Helical" evidence="5">
    <location>
        <begin position="20"/>
        <end position="37"/>
    </location>
</feature>